<keyword evidence="2" id="KW-1185">Reference proteome</keyword>
<evidence type="ECO:0000313" key="1">
    <source>
        <dbReference type="EMBL" id="MFC5602743.1"/>
    </source>
</evidence>
<reference evidence="2" key="1">
    <citation type="journal article" date="2019" name="Int. J. Syst. Evol. Microbiol.">
        <title>The Global Catalogue of Microorganisms (GCM) 10K type strain sequencing project: providing services to taxonomists for standard genome sequencing and annotation.</title>
        <authorList>
            <consortium name="The Broad Institute Genomics Platform"/>
            <consortium name="The Broad Institute Genome Sequencing Center for Infectious Disease"/>
            <person name="Wu L."/>
            <person name="Ma J."/>
        </authorList>
    </citation>
    <scope>NUCLEOTIDE SEQUENCE [LARGE SCALE GENOMIC DNA]</scope>
    <source>
        <strain evidence="2">KACC 11299</strain>
    </source>
</reference>
<dbReference type="Proteomes" id="UP001596071">
    <property type="component" value="Unassembled WGS sequence"/>
</dbReference>
<dbReference type="EMBL" id="JBHSNP010000010">
    <property type="protein sequence ID" value="MFC5602743.1"/>
    <property type="molecule type" value="Genomic_DNA"/>
</dbReference>
<organism evidence="1 2">
    <name type="scientific">Sporosarcina koreensis</name>
    <dbReference type="NCBI Taxonomy" id="334735"/>
    <lineage>
        <taxon>Bacteria</taxon>
        <taxon>Bacillati</taxon>
        <taxon>Bacillota</taxon>
        <taxon>Bacilli</taxon>
        <taxon>Bacillales</taxon>
        <taxon>Caryophanaceae</taxon>
        <taxon>Sporosarcina</taxon>
    </lineage>
</organism>
<proteinExistence type="predicted"/>
<dbReference type="Gene3D" id="1.25.40.10">
    <property type="entry name" value="Tetratricopeptide repeat domain"/>
    <property type="match status" value="1"/>
</dbReference>
<protein>
    <submittedName>
        <fullName evidence="1">Uncharacterized protein</fullName>
    </submittedName>
</protein>
<dbReference type="SUPFAM" id="SSF48452">
    <property type="entry name" value="TPR-like"/>
    <property type="match status" value="1"/>
</dbReference>
<gene>
    <name evidence="1" type="ORF">ACFPTP_05885</name>
</gene>
<accession>A0ABW0TWB0</accession>
<comment type="caution">
    <text evidence="1">The sequence shown here is derived from an EMBL/GenBank/DDBJ whole genome shotgun (WGS) entry which is preliminary data.</text>
</comment>
<evidence type="ECO:0000313" key="2">
    <source>
        <dbReference type="Proteomes" id="UP001596071"/>
    </source>
</evidence>
<sequence length="163" mass="18900">MKENETPVFSHKQIAATCFNQVWDLLEKESLTPEEQEQMIHLCHSSFWHWTQAEECTEKNLSIGYWQLSRVYAVTGQGEIALNYAKRCISMSEETGLAPFYIAYGYEAAARACIVSGQYDESRRYKDSAYEYARKMSDVESKKLLLRDLESLKEWSEINDNGL</sequence>
<dbReference type="RefSeq" id="WP_381442931.1">
    <property type="nucleotide sequence ID" value="NZ_JBHSNP010000010.1"/>
</dbReference>
<name>A0ABW0TWB0_9BACL</name>
<dbReference type="InterPro" id="IPR011990">
    <property type="entry name" value="TPR-like_helical_dom_sf"/>
</dbReference>